<dbReference type="PRINTS" id="PR00987">
    <property type="entry name" value="TRNASYNTHGLU"/>
</dbReference>
<name>A0A1J0GE50_9CLOT</name>
<dbReference type="STRING" id="1552.A7L45_05520"/>
<comment type="subcellular location">
    <subcellularLocation>
        <location evidence="7">Cytoplasm</location>
    </subcellularLocation>
</comment>
<dbReference type="AlphaFoldDB" id="A0A1J0GE50"/>
<evidence type="ECO:0000256" key="6">
    <source>
        <dbReference type="ARBA" id="ARBA00023146"/>
    </source>
</evidence>
<feature type="binding site" evidence="7">
    <location>
        <position position="296"/>
    </location>
    <ligand>
        <name>ATP</name>
        <dbReference type="ChEBI" id="CHEBI:30616"/>
    </ligand>
</feature>
<dbReference type="InterPro" id="IPR004527">
    <property type="entry name" value="Glu-tRNA-ligase_bac/mito"/>
</dbReference>
<dbReference type="InterPro" id="IPR045462">
    <property type="entry name" value="aa-tRNA-synth_I_cd-bd"/>
</dbReference>
<dbReference type="SUPFAM" id="SSF52374">
    <property type="entry name" value="Nucleotidylyl transferase"/>
    <property type="match status" value="1"/>
</dbReference>
<evidence type="ECO:0000313" key="11">
    <source>
        <dbReference type="Proteomes" id="UP000182569"/>
    </source>
</evidence>
<dbReference type="GO" id="GO:0005524">
    <property type="term" value="F:ATP binding"/>
    <property type="evidence" value="ECO:0007669"/>
    <property type="project" value="UniProtKB-UniRule"/>
</dbReference>
<protein>
    <recommendedName>
        <fullName evidence="7">Glutamate--tRNA ligase</fullName>
        <ecNumber evidence="7">6.1.1.17</ecNumber>
    </recommendedName>
    <alternativeName>
        <fullName evidence="7">Glutamyl-tRNA synthetase</fullName>
        <shortName evidence="7">GluRS</shortName>
    </alternativeName>
</protein>
<comment type="caution">
    <text evidence="7">Lacks conserved residue(s) required for the propagation of feature annotation.</text>
</comment>
<dbReference type="Pfam" id="PF00749">
    <property type="entry name" value="tRNA-synt_1c"/>
    <property type="match status" value="1"/>
</dbReference>
<evidence type="ECO:0000256" key="2">
    <source>
        <dbReference type="ARBA" id="ARBA00022598"/>
    </source>
</evidence>
<dbReference type="InterPro" id="IPR020751">
    <property type="entry name" value="aa-tRNA-synth_I_codon-bd_sub2"/>
</dbReference>
<dbReference type="InterPro" id="IPR020058">
    <property type="entry name" value="Glu/Gln-tRNA-synth_Ib_cat-dom"/>
</dbReference>
<dbReference type="Gene3D" id="1.10.10.350">
    <property type="match status" value="1"/>
</dbReference>
<reference evidence="11" key="1">
    <citation type="journal article" date="2016" name="Front. Microbiol.">
        <title>Complete Genome Sequence of Clostridium estertheticum DSM 8809, a Microbe Identified in Spoiled Vacuum Packed Beef.</title>
        <authorList>
            <person name="Yu Z."/>
            <person name="Gunn L."/>
            <person name="Brennan E."/>
            <person name="Reid R."/>
            <person name="Wall P.G."/>
            <person name="Gaora O.P."/>
            <person name="Hurley D."/>
            <person name="Bolton D."/>
            <person name="Fanning S."/>
        </authorList>
    </citation>
    <scope>NUCLEOTIDE SEQUENCE [LARGE SCALE GENOMIC DNA]</scope>
    <source>
        <strain evidence="11">DSM 8809</strain>
    </source>
</reference>
<keyword evidence="4 7" id="KW-0067">ATP-binding</keyword>
<evidence type="ECO:0000313" key="10">
    <source>
        <dbReference type="EMBL" id="APC39563.1"/>
    </source>
</evidence>
<evidence type="ECO:0000256" key="7">
    <source>
        <dbReference type="HAMAP-Rule" id="MF_00022"/>
    </source>
</evidence>
<feature type="short sequence motif" description="'HIGH' region" evidence="7">
    <location>
        <begin position="41"/>
        <end position="51"/>
    </location>
</feature>
<proteinExistence type="inferred from homology"/>
<dbReference type="EC" id="6.1.1.17" evidence="7"/>
<dbReference type="GO" id="GO:0000049">
    <property type="term" value="F:tRNA binding"/>
    <property type="evidence" value="ECO:0007669"/>
    <property type="project" value="InterPro"/>
</dbReference>
<keyword evidence="5 7" id="KW-0648">Protein biosynthesis</keyword>
<comment type="similarity">
    <text evidence="1 7">Belongs to the class-I aminoacyl-tRNA synthetase family. Glutamate--tRNA ligase type 1 subfamily.</text>
</comment>
<dbReference type="InterPro" id="IPR014729">
    <property type="entry name" value="Rossmann-like_a/b/a_fold"/>
</dbReference>
<dbReference type="InterPro" id="IPR049940">
    <property type="entry name" value="GluQ/Sye"/>
</dbReference>
<feature type="domain" description="Glutamyl/glutaminyl-tRNA synthetase class Ib catalytic" evidence="8">
    <location>
        <begin position="36"/>
        <end position="363"/>
    </location>
</feature>
<dbReference type="Gene3D" id="3.40.50.620">
    <property type="entry name" value="HUPs"/>
    <property type="match status" value="1"/>
</dbReference>
<dbReference type="InterPro" id="IPR008925">
    <property type="entry name" value="aa_tRNA-synth_I_cd-bd_sf"/>
</dbReference>
<dbReference type="SUPFAM" id="SSF48163">
    <property type="entry name" value="An anticodon-binding domain of class I aminoacyl-tRNA synthetases"/>
    <property type="match status" value="1"/>
</dbReference>
<dbReference type="GO" id="GO:0004818">
    <property type="term" value="F:glutamate-tRNA ligase activity"/>
    <property type="evidence" value="ECO:0007669"/>
    <property type="project" value="UniProtKB-UniRule"/>
</dbReference>
<accession>A0A1J0GE50</accession>
<keyword evidence="2 7" id="KW-0436">Ligase</keyword>
<dbReference type="OrthoDB" id="9807503at2"/>
<dbReference type="RefSeq" id="WP_071611856.1">
    <property type="nucleotide sequence ID" value="NZ_CP015756.1"/>
</dbReference>
<keyword evidence="6 7" id="KW-0030">Aminoacyl-tRNA synthetase</keyword>
<organism evidence="10 11">
    <name type="scientific">Clostridium estertheticum subsp. estertheticum</name>
    <dbReference type="NCBI Taxonomy" id="1552"/>
    <lineage>
        <taxon>Bacteria</taxon>
        <taxon>Bacillati</taxon>
        <taxon>Bacillota</taxon>
        <taxon>Clostridia</taxon>
        <taxon>Eubacteriales</taxon>
        <taxon>Clostridiaceae</taxon>
        <taxon>Clostridium</taxon>
    </lineage>
</organism>
<dbReference type="PANTHER" id="PTHR43311">
    <property type="entry name" value="GLUTAMATE--TRNA LIGASE"/>
    <property type="match status" value="1"/>
</dbReference>
<comment type="subunit">
    <text evidence="7">Monomer.</text>
</comment>
<dbReference type="GO" id="GO:0005737">
    <property type="term" value="C:cytoplasm"/>
    <property type="evidence" value="ECO:0007669"/>
    <property type="project" value="UniProtKB-SubCell"/>
</dbReference>
<evidence type="ECO:0000256" key="1">
    <source>
        <dbReference type="ARBA" id="ARBA00007894"/>
    </source>
</evidence>
<evidence type="ECO:0000256" key="4">
    <source>
        <dbReference type="ARBA" id="ARBA00022840"/>
    </source>
</evidence>
<keyword evidence="11" id="KW-1185">Reference proteome</keyword>
<dbReference type="GO" id="GO:0006424">
    <property type="term" value="P:glutamyl-tRNA aminoacylation"/>
    <property type="evidence" value="ECO:0007669"/>
    <property type="project" value="UniProtKB-UniRule"/>
</dbReference>
<keyword evidence="3 7" id="KW-0547">Nucleotide-binding</keyword>
<sequence length="551" mass="63451">MDYLKLADLLLPNVKETPEYYRTLYPKRNLKPNAMITRYAPSPTGFQHLGGVFAALISERLAHQSEGIFYLRVEDTDKKREVVGAIEDSTNTLRDFGINFDEGVIDSNNEKGAYGPYKQSDRINIYHAFVKSLIKKGLAYPCFCTEEDLDKTRTIQQELKINTGYHGKWAVHRNSTMDEINSELTKGTPYVIRLRAPEASGKRVVCNDLIKGTISMPENDQDIVILKTNGIPTYHFAHAIDDYLMGTTHVIRGEEWLSSLPIHLQLFEMLGFTPPHYAHIPTIMKMDGASKRKLSKRKDPEISMNFYKSEGYPFVSVAEYLVNLINSDFQEWRDTHVNIPCTSFNITLENMSKSGALFDILKLNDISKNVIATMNAATVYELYLNWAKDYDVKMSNLLIENEEYAKKIFNIERENDKPRKDFVKWLDVKEHIEYFFDDLYKDSLTKGYNFPDHIPMDEVRSVLSSYIGVYDYSHDNDTWFATLKELALNLGYAKNAKTYKKNPELFKGQLSDVATIVRVALSNKTQTQDLHEVMQAMGEKRVIERLSQDFK</sequence>
<dbReference type="InterPro" id="IPR000924">
    <property type="entry name" value="Glu/Gln-tRNA-synth"/>
</dbReference>
<feature type="short sequence motif" description="'KMSKS' region" evidence="7">
    <location>
        <begin position="293"/>
        <end position="297"/>
    </location>
</feature>
<keyword evidence="7" id="KW-0963">Cytoplasm</keyword>
<comment type="catalytic activity">
    <reaction evidence="7">
        <text>tRNA(Glu) + L-glutamate + ATP = L-glutamyl-tRNA(Glu) + AMP + diphosphate</text>
        <dbReference type="Rhea" id="RHEA:23540"/>
        <dbReference type="Rhea" id="RHEA-COMP:9663"/>
        <dbReference type="Rhea" id="RHEA-COMP:9680"/>
        <dbReference type="ChEBI" id="CHEBI:29985"/>
        <dbReference type="ChEBI" id="CHEBI:30616"/>
        <dbReference type="ChEBI" id="CHEBI:33019"/>
        <dbReference type="ChEBI" id="CHEBI:78442"/>
        <dbReference type="ChEBI" id="CHEBI:78520"/>
        <dbReference type="ChEBI" id="CHEBI:456215"/>
        <dbReference type="EC" id="6.1.1.17"/>
    </reaction>
</comment>
<dbReference type="Proteomes" id="UP000182569">
    <property type="component" value="Chromosome"/>
</dbReference>
<evidence type="ECO:0000259" key="9">
    <source>
        <dbReference type="Pfam" id="PF19269"/>
    </source>
</evidence>
<evidence type="ECO:0000259" key="8">
    <source>
        <dbReference type="Pfam" id="PF00749"/>
    </source>
</evidence>
<dbReference type="EMBL" id="CP015756">
    <property type="protein sequence ID" value="APC39563.1"/>
    <property type="molecule type" value="Genomic_DNA"/>
</dbReference>
<dbReference type="PANTHER" id="PTHR43311:SF2">
    <property type="entry name" value="GLUTAMATE--TRNA LIGASE, MITOCHONDRIAL-RELATED"/>
    <property type="match status" value="1"/>
</dbReference>
<dbReference type="NCBIfam" id="TIGR00464">
    <property type="entry name" value="gltX_bact"/>
    <property type="match status" value="1"/>
</dbReference>
<gene>
    <name evidence="7" type="primary">gltX</name>
    <name evidence="10" type="ORF">A7L45_05520</name>
</gene>
<evidence type="ECO:0000256" key="5">
    <source>
        <dbReference type="ARBA" id="ARBA00022917"/>
    </source>
</evidence>
<feature type="domain" description="Aminoacyl-tRNA synthetase class I anticodon-binding" evidence="9">
    <location>
        <begin position="510"/>
        <end position="547"/>
    </location>
</feature>
<dbReference type="Pfam" id="PF19269">
    <property type="entry name" value="Anticodon_2"/>
    <property type="match status" value="1"/>
</dbReference>
<evidence type="ECO:0000256" key="3">
    <source>
        <dbReference type="ARBA" id="ARBA00022741"/>
    </source>
</evidence>
<comment type="function">
    <text evidence="7">Catalyzes the attachment of glutamate to tRNA(Glu) in a two-step reaction: glutamate is first activated by ATP to form Glu-AMP and then transferred to the acceptor end of tRNA(Glu).</text>
</comment>
<dbReference type="KEGG" id="ceu:A7L45_05520"/>
<dbReference type="HAMAP" id="MF_00022">
    <property type="entry name" value="Glu_tRNA_synth_type1"/>
    <property type="match status" value="1"/>
</dbReference>